<dbReference type="GO" id="GO:0032259">
    <property type="term" value="P:methylation"/>
    <property type="evidence" value="ECO:0007669"/>
    <property type="project" value="UniProtKB-KW"/>
</dbReference>
<dbReference type="EMBL" id="JAPCKK010000030">
    <property type="protein sequence ID" value="MDP4098675.1"/>
    <property type="molecule type" value="Genomic_DNA"/>
</dbReference>
<sequence length="231" mass="26272">MQRFWEKVIKPIMAAHQPKSIVEIGADEGLNTLKLLEYGKQCDAVCHVIDPAPKFEVEWAKEWYGDTFKLYEDLSLNVLPEIEYYDLILIDGDHNWYTVYHELKQVSEMAEKSGQFPIVLMHDTAWPYGRRDMYYVPETVPQEFRHPCELKGIVPGLSGLVAGAANSHLHNADHENGERNGVLTAVEDFMEESSIPLRLHLLHSNNGFAVLLPVDSHLNPIISFILNTSGM</sequence>
<dbReference type="GO" id="GO:0008168">
    <property type="term" value="F:methyltransferase activity"/>
    <property type="evidence" value="ECO:0007669"/>
    <property type="project" value="UniProtKB-KW"/>
</dbReference>
<organism evidence="1 2">
    <name type="scientific">Paenibacillus zeirhizosphaerae</name>
    <dbReference type="NCBI Taxonomy" id="2987519"/>
    <lineage>
        <taxon>Bacteria</taxon>
        <taxon>Bacillati</taxon>
        <taxon>Bacillota</taxon>
        <taxon>Bacilli</taxon>
        <taxon>Bacillales</taxon>
        <taxon>Paenibacillaceae</taxon>
        <taxon>Paenibacillus</taxon>
    </lineage>
</organism>
<reference evidence="1 2" key="1">
    <citation type="submission" date="2022-10" db="EMBL/GenBank/DDBJ databases">
        <title>Paenibacillus description and whole genome data of maize root bacterial community.</title>
        <authorList>
            <person name="Marton D."/>
            <person name="Farkas M."/>
            <person name="Cserhati M."/>
        </authorList>
    </citation>
    <scope>NUCLEOTIDE SEQUENCE [LARGE SCALE GENOMIC DNA]</scope>
    <source>
        <strain evidence="1 2">P96</strain>
    </source>
</reference>
<dbReference type="Gene3D" id="3.40.50.150">
    <property type="entry name" value="Vaccinia Virus protein VP39"/>
    <property type="match status" value="1"/>
</dbReference>
<dbReference type="Proteomes" id="UP001241848">
    <property type="component" value="Unassembled WGS sequence"/>
</dbReference>
<keyword evidence="2" id="KW-1185">Reference proteome</keyword>
<dbReference type="Pfam" id="PF13578">
    <property type="entry name" value="Methyltransf_24"/>
    <property type="match status" value="1"/>
</dbReference>
<evidence type="ECO:0000313" key="2">
    <source>
        <dbReference type="Proteomes" id="UP001241848"/>
    </source>
</evidence>
<accession>A0ABT9FVN4</accession>
<dbReference type="RefSeq" id="WP_305756294.1">
    <property type="nucleotide sequence ID" value="NZ_JAPCKK010000030.1"/>
</dbReference>
<keyword evidence="1" id="KW-0808">Transferase</keyword>
<gene>
    <name evidence="1" type="ORF">OIN60_18235</name>
</gene>
<evidence type="ECO:0000313" key="1">
    <source>
        <dbReference type="EMBL" id="MDP4098675.1"/>
    </source>
</evidence>
<keyword evidence="1" id="KW-0489">Methyltransferase</keyword>
<name>A0ABT9FVN4_9BACL</name>
<comment type="caution">
    <text evidence="1">The sequence shown here is derived from an EMBL/GenBank/DDBJ whole genome shotgun (WGS) entry which is preliminary data.</text>
</comment>
<dbReference type="InterPro" id="IPR029063">
    <property type="entry name" value="SAM-dependent_MTases_sf"/>
</dbReference>
<proteinExistence type="predicted"/>
<protein>
    <submittedName>
        <fullName evidence="1">Class I SAM-dependent methyltransferase</fullName>
    </submittedName>
</protein>
<dbReference type="SUPFAM" id="SSF53335">
    <property type="entry name" value="S-adenosyl-L-methionine-dependent methyltransferases"/>
    <property type="match status" value="1"/>
</dbReference>